<keyword evidence="1" id="KW-0812">Transmembrane</keyword>
<accession>A0A923E3Z5</accession>
<comment type="caution">
    <text evidence="2">The sequence shown here is derived from an EMBL/GenBank/DDBJ whole genome shotgun (WGS) entry which is preliminary data.</text>
</comment>
<feature type="transmembrane region" description="Helical" evidence="1">
    <location>
        <begin position="34"/>
        <end position="57"/>
    </location>
</feature>
<evidence type="ECO:0000313" key="3">
    <source>
        <dbReference type="Proteomes" id="UP000617426"/>
    </source>
</evidence>
<evidence type="ECO:0000313" key="2">
    <source>
        <dbReference type="EMBL" id="MBB6335636.1"/>
    </source>
</evidence>
<keyword evidence="1" id="KW-0472">Membrane</keyword>
<sequence>MGELFATLSSQVTTLVNGEIELNKVKARNFIKKAGAGGALLAAAAVFALYLLGWVFHSIELAIAVALPAWAASLITAGILLLIVAILAAVGAVLLNKSKTSVPDPKAGISESIDALKKGLGK</sequence>
<keyword evidence="3" id="KW-1185">Reference proteome</keyword>
<feature type="transmembrane region" description="Helical" evidence="1">
    <location>
        <begin position="69"/>
        <end position="95"/>
    </location>
</feature>
<keyword evidence="1" id="KW-1133">Transmembrane helix</keyword>
<proteinExistence type="predicted"/>
<reference evidence="2" key="1">
    <citation type="submission" date="2020-08" db="EMBL/GenBank/DDBJ databases">
        <title>Sequencing the genomes of 1000 actinobacteria strains.</title>
        <authorList>
            <person name="Klenk H.-P."/>
        </authorList>
    </citation>
    <scope>NUCLEOTIDE SEQUENCE</scope>
    <source>
        <strain evidence="2">DSM 10695</strain>
    </source>
</reference>
<dbReference type="Proteomes" id="UP000617426">
    <property type="component" value="Unassembled WGS sequence"/>
</dbReference>
<dbReference type="EMBL" id="JACHMK010000001">
    <property type="protein sequence ID" value="MBB6335636.1"/>
    <property type="molecule type" value="Genomic_DNA"/>
</dbReference>
<dbReference type="Pfam" id="PF07332">
    <property type="entry name" value="Phage_holin_3_6"/>
    <property type="match status" value="1"/>
</dbReference>
<protein>
    <submittedName>
        <fullName evidence="2">Protein-S-isoprenylcysteine O-methyltransferase Ste14</fullName>
    </submittedName>
</protein>
<organism evidence="2 3">
    <name type="scientific">Schaalia hyovaginalis</name>
    <dbReference type="NCBI Taxonomy" id="29316"/>
    <lineage>
        <taxon>Bacteria</taxon>
        <taxon>Bacillati</taxon>
        <taxon>Actinomycetota</taxon>
        <taxon>Actinomycetes</taxon>
        <taxon>Actinomycetales</taxon>
        <taxon>Actinomycetaceae</taxon>
        <taxon>Schaalia</taxon>
    </lineage>
</organism>
<dbReference type="InterPro" id="IPR009937">
    <property type="entry name" value="Phage_holin_3_6"/>
</dbReference>
<evidence type="ECO:0000256" key="1">
    <source>
        <dbReference type="SAM" id="Phobius"/>
    </source>
</evidence>
<gene>
    <name evidence="2" type="ORF">HD592_002201</name>
</gene>
<dbReference type="RefSeq" id="WP_320657706.1">
    <property type="nucleotide sequence ID" value="NZ_JACHMK010000001.1"/>
</dbReference>
<name>A0A923E3Z5_9ACTO</name>
<dbReference type="AlphaFoldDB" id="A0A923E3Z5"/>